<evidence type="ECO:0000256" key="1">
    <source>
        <dbReference type="SAM" id="MobiDB-lite"/>
    </source>
</evidence>
<keyword evidence="3" id="KW-1185">Reference proteome</keyword>
<sequence>MISPWPSMQTFLSQQRKQGGKASSSNNAKGINPAVDACAYLNANQHSNSTTQQRIATELAGCDILLSGYFNAESGFEVIKGVKMTRPLLTKDRTVLESHTRLSKIMAAGQTTPHSLHLYSHPYGSLEIDDLVKYLADTVREFGLGQGVMGLSAWDPLSLSVNLELLFGDDLVLHFLMLRLLESDTYGYIWTLSSHSLIDMGRMAKVTYDIS</sequence>
<dbReference type="Proteomes" id="UP000235786">
    <property type="component" value="Unassembled WGS sequence"/>
</dbReference>
<gene>
    <name evidence="2" type="ORF">L207DRAFT_629948</name>
</gene>
<dbReference type="EMBL" id="KZ613940">
    <property type="protein sequence ID" value="PMD45494.1"/>
    <property type="molecule type" value="Genomic_DNA"/>
</dbReference>
<reference evidence="2 3" key="1">
    <citation type="submission" date="2016-04" db="EMBL/GenBank/DDBJ databases">
        <title>A degradative enzymes factory behind the ericoid mycorrhizal symbiosis.</title>
        <authorList>
            <consortium name="DOE Joint Genome Institute"/>
            <person name="Martino E."/>
            <person name="Morin E."/>
            <person name="Grelet G."/>
            <person name="Kuo A."/>
            <person name="Kohler A."/>
            <person name="Daghino S."/>
            <person name="Barry K."/>
            <person name="Choi C."/>
            <person name="Cichocki N."/>
            <person name="Clum A."/>
            <person name="Copeland A."/>
            <person name="Hainaut M."/>
            <person name="Haridas S."/>
            <person name="Labutti K."/>
            <person name="Lindquist E."/>
            <person name="Lipzen A."/>
            <person name="Khouja H.-R."/>
            <person name="Murat C."/>
            <person name="Ohm R."/>
            <person name="Olson A."/>
            <person name="Spatafora J."/>
            <person name="Veneault-Fourrey C."/>
            <person name="Henrissat B."/>
            <person name="Grigoriev I."/>
            <person name="Martin F."/>
            <person name="Perotto S."/>
        </authorList>
    </citation>
    <scope>NUCLEOTIDE SEQUENCE [LARGE SCALE GENOMIC DNA]</scope>
    <source>
        <strain evidence="2 3">F</strain>
    </source>
</reference>
<dbReference type="OrthoDB" id="10536124at2759"/>
<evidence type="ECO:0000313" key="2">
    <source>
        <dbReference type="EMBL" id="PMD45494.1"/>
    </source>
</evidence>
<proteinExistence type="predicted"/>
<feature type="region of interest" description="Disordered" evidence="1">
    <location>
        <begin position="1"/>
        <end position="28"/>
    </location>
</feature>
<name>A0A2J6S3Z3_HYAVF</name>
<organism evidence="2 3">
    <name type="scientific">Hyaloscypha variabilis (strain UAMH 11265 / GT02V1 / F)</name>
    <name type="common">Meliniomyces variabilis</name>
    <dbReference type="NCBI Taxonomy" id="1149755"/>
    <lineage>
        <taxon>Eukaryota</taxon>
        <taxon>Fungi</taxon>
        <taxon>Dikarya</taxon>
        <taxon>Ascomycota</taxon>
        <taxon>Pezizomycotina</taxon>
        <taxon>Leotiomycetes</taxon>
        <taxon>Helotiales</taxon>
        <taxon>Hyaloscyphaceae</taxon>
        <taxon>Hyaloscypha</taxon>
        <taxon>Hyaloscypha variabilis</taxon>
    </lineage>
</organism>
<accession>A0A2J6S3Z3</accession>
<evidence type="ECO:0000313" key="3">
    <source>
        <dbReference type="Proteomes" id="UP000235786"/>
    </source>
</evidence>
<dbReference type="AlphaFoldDB" id="A0A2J6S3Z3"/>
<protein>
    <submittedName>
        <fullName evidence="2">Uncharacterized protein</fullName>
    </submittedName>
</protein>